<sequence>LHLQVLGIANYEARLSVDGLYVFTIDNNDDIPKGELKLSGNYRYGQMSCIV</sequence>
<keyword evidence="1" id="KW-1185">Reference proteome</keyword>
<proteinExistence type="predicted"/>
<dbReference type="WBParaSite" id="HPBE_0000324401-mRNA-1">
    <property type="protein sequence ID" value="HPBE_0000324401-mRNA-1"/>
    <property type="gene ID" value="HPBE_0000324401"/>
</dbReference>
<dbReference type="AlphaFoldDB" id="A0A183FAQ2"/>
<protein>
    <submittedName>
        <fullName evidence="2">FAT tumor suppressor-like protein 4</fullName>
    </submittedName>
</protein>
<accession>A0A183FAQ2</accession>
<evidence type="ECO:0000313" key="1">
    <source>
        <dbReference type="Proteomes" id="UP000050761"/>
    </source>
</evidence>
<evidence type="ECO:0000313" key="2">
    <source>
        <dbReference type="WBParaSite" id="HPBE_0000324401-mRNA-1"/>
    </source>
</evidence>
<name>A0A183FAQ2_HELPZ</name>
<organism evidence="1 2">
    <name type="scientific">Heligmosomoides polygyrus</name>
    <name type="common">Parasitic roundworm</name>
    <dbReference type="NCBI Taxonomy" id="6339"/>
    <lineage>
        <taxon>Eukaryota</taxon>
        <taxon>Metazoa</taxon>
        <taxon>Ecdysozoa</taxon>
        <taxon>Nematoda</taxon>
        <taxon>Chromadorea</taxon>
        <taxon>Rhabditida</taxon>
        <taxon>Rhabditina</taxon>
        <taxon>Rhabditomorpha</taxon>
        <taxon>Strongyloidea</taxon>
        <taxon>Heligmosomidae</taxon>
        <taxon>Heligmosomoides</taxon>
    </lineage>
</organism>
<dbReference type="Proteomes" id="UP000050761">
    <property type="component" value="Unassembled WGS sequence"/>
</dbReference>
<reference evidence="2" key="1">
    <citation type="submission" date="2019-09" db="UniProtKB">
        <authorList>
            <consortium name="WormBaseParasite"/>
        </authorList>
    </citation>
    <scope>IDENTIFICATION</scope>
</reference>